<name>A0A814PI53_9BILA</name>
<feature type="compositionally biased region" description="Polar residues" evidence="1">
    <location>
        <begin position="319"/>
        <end position="330"/>
    </location>
</feature>
<evidence type="ECO:0000313" key="3">
    <source>
        <dbReference type="EMBL" id="CAF1104474.1"/>
    </source>
</evidence>
<feature type="transmembrane region" description="Helical" evidence="2">
    <location>
        <begin position="109"/>
        <end position="126"/>
    </location>
</feature>
<feature type="transmembrane region" description="Helical" evidence="2">
    <location>
        <begin position="20"/>
        <end position="41"/>
    </location>
</feature>
<dbReference type="EMBL" id="CAJNOO010001143">
    <property type="protein sequence ID" value="CAF1104474.1"/>
    <property type="molecule type" value="Genomic_DNA"/>
</dbReference>
<gene>
    <name evidence="3" type="ORF">RFH988_LOCUS19493</name>
</gene>
<feature type="compositionally biased region" description="Basic residues" evidence="1">
    <location>
        <begin position="309"/>
        <end position="318"/>
    </location>
</feature>
<comment type="caution">
    <text evidence="3">The sequence shown here is derived from an EMBL/GenBank/DDBJ whole genome shotgun (WGS) entry which is preliminary data.</text>
</comment>
<dbReference type="AlphaFoldDB" id="A0A814PI53"/>
<dbReference type="Proteomes" id="UP000663882">
    <property type="component" value="Unassembled WGS sequence"/>
</dbReference>
<reference evidence="3" key="1">
    <citation type="submission" date="2021-02" db="EMBL/GenBank/DDBJ databases">
        <authorList>
            <person name="Nowell W R."/>
        </authorList>
    </citation>
    <scope>NUCLEOTIDE SEQUENCE</scope>
</reference>
<keyword evidence="2" id="KW-0812">Transmembrane</keyword>
<dbReference type="PANTHER" id="PTHR37314:SF4">
    <property type="entry name" value="UPF0700 TRANSMEMBRANE PROTEIN YOAK"/>
    <property type="match status" value="1"/>
</dbReference>
<proteinExistence type="predicted"/>
<evidence type="ECO:0000256" key="1">
    <source>
        <dbReference type="SAM" id="MobiDB-lite"/>
    </source>
</evidence>
<feature type="transmembrane region" description="Helical" evidence="2">
    <location>
        <begin position="228"/>
        <end position="251"/>
    </location>
</feature>
<accession>A0A814PI53</accession>
<sequence length="330" mass="36222">MRMSIRRPTIISPTTHIRSYSFGPFLALILTGCLLSFIAGYINTVCIASLLQASIAGFTGSTSRMTIELAQGNFIKTLHYLFMIISFVSGSFISAALVGGASFRIQRSYGVVLILESFGLAFAFLFEETASNSKGTSIPLLASACLISLTYGLQNGMCTTFSGAVIRTTHMTGILTDIGLVLGQAIFYPRTRKHIWKLKVLLPLYGTFCLGGVSGWFAYKLLLIKSMLLASAIVGILGIAHVCYCKIFLVYKSKNNSLKHWKRNKNNKLSSPEIVIHENPNNTIQIQEDGIAKDSNEAQQHEIKNTSTKQKRLKKKVTSFHNTTADTIAS</sequence>
<protein>
    <recommendedName>
        <fullName evidence="5">DUF1275 domain-containing protein</fullName>
    </recommendedName>
</protein>
<dbReference type="PROSITE" id="PS51257">
    <property type="entry name" value="PROKAR_LIPOPROTEIN"/>
    <property type="match status" value="1"/>
</dbReference>
<feature type="transmembrane region" description="Helical" evidence="2">
    <location>
        <begin position="79"/>
        <end position="103"/>
    </location>
</feature>
<dbReference type="OrthoDB" id="5591616at2759"/>
<evidence type="ECO:0000313" key="4">
    <source>
        <dbReference type="Proteomes" id="UP000663882"/>
    </source>
</evidence>
<keyword evidence="2" id="KW-0472">Membrane</keyword>
<feature type="compositionally biased region" description="Basic and acidic residues" evidence="1">
    <location>
        <begin position="295"/>
        <end position="304"/>
    </location>
</feature>
<organism evidence="3 4">
    <name type="scientific">Rotaria sordida</name>
    <dbReference type="NCBI Taxonomy" id="392033"/>
    <lineage>
        <taxon>Eukaryota</taxon>
        <taxon>Metazoa</taxon>
        <taxon>Spiralia</taxon>
        <taxon>Gnathifera</taxon>
        <taxon>Rotifera</taxon>
        <taxon>Eurotatoria</taxon>
        <taxon>Bdelloidea</taxon>
        <taxon>Philodinida</taxon>
        <taxon>Philodinidae</taxon>
        <taxon>Rotaria</taxon>
    </lineage>
</organism>
<evidence type="ECO:0008006" key="5">
    <source>
        <dbReference type="Google" id="ProtNLM"/>
    </source>
</evidence>
<evidence type="ECO:0000256" key="2">
    <source>
        <dbReference type="SAM" id="Phobius"/>
    </source>
</evidence>
<dbReference type="Pfam" id="PF06912">
    <property type="entry name" value="DUF1275"/>
    <property type="match status" value="1"/>
</dbReference>
<dbReference type="PANTHER" id="PTHR37314">
    <property type="entry name" value="SLR0142 PROTEIN"/>
    <property type="match status" value="1"/>
</dbReference>
<feature type="region of interest" description="Disordered" evidence="1">
    <location>
        <begin position="295"/>
        <end position="330"/>
    </location>
</feature>
<feature type="transmembrane region" description="Helical" evidence="2">
    <location>
        <begin position="200"/>
        <end position="222"/>
    </location>
</feature>
<dbReference type="InterPro" id="IPR010699">
    <property type="entry name" value="DUF1275"/>
</dbReference>
<feature type="transmembrane region" description="Helical" evidence="2">
    <location>
        <begin position="169"/>
        <end position="188"/>
    </location>
</feature>
<keyword evidence="2" id="KW-1133">Transmembrane helix</keyword>